<dbReference type="SUPFAM" id="SSF50800">
    <property type="entry name" value="PK beta-barrel domain-like"/>
    <property type="match status" value="1"/>
</dbReference>
<feature type="domain" description="MOSC" evidence="1">
    <location>
        <begin position="19"/>
        <end position="143"/>
    </location>
</feature>
<name>A0A8J6QNJ7_9BACT</name>
<accession>A0A8J6QNJ7</accession>
<protein>
    <submittedName>
        <fullName evidence="2">MOSC domain-containing protein</fullName>
    </submittedName>
</protein>
<evidence type="ECO:0000313" key="3">
    <source>
        <dbReference type="Proteomes" id="UP000632828"/>
    </source>
</evidence>
<gene>
    <name evidence="2" type="ORF">ICT70_05560</name>
</gene>
<dbReference type="GO" id="GO:0030151">
    <property type="term" value="F:molybdenum ion binding"/>
    <property type="evidence" value="ECO:0007669"/>
    <property type="project" value="InterPro"/>
</dbReference>
<dbReference type="PANTHER" id="PTHR36930">
    <property type="entry name" value="METAL-SULFUR CLUSTER BIOSYNTHESIS PROTEINS YUAD-RELATED"/>
    <property type="match status" value="1"/>
</dbReference>
<reference evidence="2" key="1">
    <citation type="submission" date="2020-09" db="EMBL/GenBank/DDBJ databases">
        <title>Pelobacter alkaliphilus sp. nov., a novel anaerobic arsenate-reducing bacterium from terrestrial mud volcano.</title>
        <authorList>
            <person name="Khomyakova M.A."/>
            <person name="Merkel A.Y."/>
            <person name="Slobodkin A.I."/>
        </authorList>
    </citation>
    <scope>NUCLEOTIDE SEQUENCE</scope>
    <source>
        <strain evidence="2">M08fum</strain>
    </source>
</reference>
<keyword evidence="3" id="KW-1185">Reference proteome</keyword>
<dbReference type="Pfam" id="PF03473">
    <property type="entry name" value="MOSC"/>
    <property type="match status" value="1"/>
</dbReference>
<dbReference type="GO" id="GO:0003824">
    <property type="term" value="F:catalytic activity"/>
    <property type="evidence" value="ECO:0007669"/>
    <property type="project" value="InterPro"/>
</dbReference>
<dbReference type="PANTHER" id="PTHR36930:SF1">
    <property type="entry name" value="MOSC DOMAIN-CONTAINING PROTEIN"/>
    <property type="match status" value="1"/>
</dbReference>
<dbReference type="AlphaFoldDB" id="A0A8J6QNJ7"/>
<evidence type="ECO:0000313" key="2">
    <source>
        <dbReference type="EMBL" id="MBD1400133.1"/>
    </source>
</evidence>
<dbReference type="PROSITE" id="PS51340">
    <property type="entry name" value="MOSC"/>
    <property type="match status" value="1"/>
</dbReference>
<dbReference type="GO" id="GO:0030170">
    <property type="term" value="F:pyridoxal phosphate binding"/>
    <property type="evidence" value="ECO:0007669"/>
    <property type="project" value="InterPro"/>
</dbReference>
<organism evidence="2 3">
    <name type="scientific">Pelovirga terrestris</name>
    <dbReference type="NCBI Taxonomy" id="2771352"/>
    <lineage>
        <taxon>Bacteria</taxon>
        <taxon>Pseudomonadati</taxon>
        <taxon>Thermodesulfobacteriota</taxon>
        <taxon>Desulfuromonadia</taxon>
        <taxon>Geobacterales</taxon>
        <taxon>Geobacteraceae</taxon>
        <taxon>Pelovirga</taxon>
    </lineage>
</organism>
<dbReference type="RefSeq" id="WP_191154411.1">
    <property type="nucleotide sequence ID" value="NZ_JACWUN010000005.1"/>
</dbReference>
<dbReference type="Proteomes" id="UP000632828">
    <property type="component" value="Unassembled WGS sequence"/>
</dbReference>
<dbReference type="InterPro" id="IPR011037">
    <property type="entry name" value="Pyrv_Knase-like_insert_dom_sf"/>
</dbReference>
<dbReference type="Gene3D" id="2.40.33.20">
    <property type="entry name" value="PK beta-barrel domain-like"/>
    <property type="match status" value="1"/>
</dbReference>
<proteinExistence type="predicted"/>
<sequence length="146" mass="15634">MMGKIVAVCISAAKGERKTPVAKVTLRENHGIVDDAHAGDWHRQISLLAKESIDKMRAMGLDVDNGDFAENLTTLGIDLPALPIGSRLQIGEVLLEVTQIGKECHTRCAIYHQAGDCVMPKEGIFARVLSGGEVTPGAQLEVLSGF</sequence>
<evidence type="ECO:0000259" key="1">
    <source>
        <dbReference type="PROSITE" id="PS51340"/>
    </source>
</evidence>
<dbReference type="InterPro" id="IPR005302">
    <property type="entry name" value="MoCF_Sase_C"/>
</dbReference>
<comment type="caution">
    <text evidence="2">The sequence shown here is derived from an EMBL/GenBank/DDBJ whole genome shotgun (WGS) entry which is preliminary data.</text>
</comment>
<dbReference type="EMBL" id="JACWUN010000005">
    <property type="protein sequence ID" value="MBD1400133.1"/>
    <property type="molecule type" value="Genomic_DNA"/>
</dbReference>
<dbReference type="InterPro" id="IPR052716">
    <property type="entry name" value="MOSC_domain"/>
</dbReference>